<dbReference type="SUPFAM" id="SSF51905">
    <property type="entry name" value="FAD/NAD(P)-binding domain"/>
    <property type="match status" value="1"/>
</dbReference>
<reference evidence="7 8" key="1">
    <citation type="submission" date="2024-02" db="EMBL/GenBank/DDBJ databases">
        <title>De novo assembly and annotation of 12 fungi associated with fruit tree decline syndrome in Ontario, Canada.</title>
        <authorList>
            <person name="Sulman M."/>
            <person name="Ellouze W."/>
            <person name="Ilyukhin E."/>
        </authorList>
    </citation>
    <scope>NUCLEOTIDE SEQUENCE [LARGE SCALE GENOMIC DNA]</scope>
    <source>
        <strain evidence="7 8">M97-236</strain>
    </source>
</reference>
<dbReference type="PROSITE" id="PS00624">
    <property type="entry name" value="GMC_OXRED_2"/>
    <property type="match status" value="1"/>
</dbReference>
<dbReference type="PANTHER" id="PTHR11552">
    <property type="entry name" value="GLUCOSE-METHANOL-CHOLINE GMC OXIDOREDUCTASE"/>
    <property type="match status" value="1"/>
</dbReference>
<comment type="similarity">
    <text evidence="2">Belongs to the GMC oxidoreductase family.</text>
</comment>
<dbReference type="Gene3D" id="4.10.450.10">
    <property type="entry name" value="Glucose Oxidase, domain 2"/>
    <property type="match status" value="1"/>
</dbReference>
<keyword evidence="4" id="KW-0274">FAD</keyword>
<evidence type="ECO:0000256" key="5">
    <source>
        <dbReference type="ARBA" id="ARBA00023002"/>
    </source>
</evidence>
<proteinExistence type="inferred from homology"/>
<gene>
    <name evidence="7" type="ORF">SLS59_006374</name>
</gene>
<evidence type="ECO:0000256" key="2">
    <source>
        <dbReference type="ARBA" id="ARBA00010790"/>
    </source>
</evidence>
<keyword evidence="8" id="KW-1185">Reference proteome</keyword>
<dbReference type="PANTHER" id="PTHR11552:SF115">
    <property type="entry name" value="DEHYDROGENASE XPTC-RELATED"/>
    <property type="match status" value="1"/>
</dbReference>
<dbReference type="InterPro" id="IPR012132">
    <property type="entry name" value="GMC_OxRdtase"/>
</dbReference>
<dbReference type="Pfam" id="PF00732">
    <property type="entry name" value="GMC_oxred_N"/>
    <property type="match status" value="1"/>
</dbReference>
<accession>A0ABR3R4R2</accession>
<dbReference type="InterPro" id="IPR036188">
    <property type="entry name" value="FAD/NAD-bd_sf"/>
</dbReference>
<dbReference type="InterPro" id="IPR000172">
    <property type="entry name" value="GMC_OxRdtase_N"/>
</dbReference>
<evidence type="ECO:0000256" key="3">
    <source>
        <dbReference type="ARBA" id="ARBA00022630"/>
    </source>
</evidence>
<evidence type="ECO:0000313" key="7">
    <source>
        <dbReference type="EMBL" id="KAL1599357.1"/>
    </source>
</evidence>
<evidence type="ECO:0000313" key="8">
    <source>
        <dbReference type="Proteomes" id="UP001521222"/>
    </source>
</evidence>
<feature type="domain" description="Glucose-methanol-choline oxidoreductase N-terminal" evidence="6">
    <location>
        <begin position="206"/>
        <end position="220"/>
    </location>
</feature>
<protein>
    <recommendedName>
        <fullName evidence="6">Glucose-methanol-choline oxidoreductase N-terminal domain-containing protein</fullName>
    </recommendedName>
</protein>
<comment type="caution">
    <text evidence="7">The sequence shown here is derived from an EMBL/GenBank/DDBJ whole genome shotgun (WGS) entry which is preliminary data.</text>
</comment>
<dbReference type="Gene3D" id="3.50.50.60">
    <property type="entry name" value="FAD/NAD(P)-binding domain"/>
    <property type="match status" value="1"/>
</dbReference>
<keyword evidence="5" id="KW-0560">Oxidoreductase</keyword>
<evidence type="ECO:0000256" key="1">
    <source>
        <dbReference type="ARBA" id="ARBA00001974"/>
    </source>
</evidence>
<sequence>MSTPQIALRDTSYSVPCRRAVGGGSVFNAVFFHRSDAGFYDTCDALGARGWAWKDLLPYFKKSETFSRPDSQFAARHNLTWEDAVHDFGGPVQASYAPYDYPGSANLYNAAISIGIHPTNDPSNGKAQGVFHLQRSVDAKTQTRSSARVNRHDRDITRPNYHVLTSTAAPKILFKGRIAIGVEFVDVASTINESVKALKEIILAAGAIHTPQILQLSGVGDVNSLKQLGIKPVVDLPGVGKNLQDHLVLKVSYNCTSNLFPNGGSLRSNATYAAEQRALYESGRPSAYDLTATTGNLMIQLPLSNWTANSSSITSMARSQSLSALLGGRDHSSVLRGFAKQRSAMLENIDTAVVGGVS</sequence>
<evidence type="ECO:0000256" key="4">
    <source>
        <dbReference type="ARBA" id="ARBA00022827"/>
    </source>
</evidence>
<organism evidence="7 8">
    <name type="scientific">Nothophoma quercina</name>
    <dbReference type="NCBI Taxonomy" id="749835"/>
    <lineage>
        <taxon>Eukaryota</taxon>
        <taxon>Fungi</taxon>
        <taxon>Dikarya</taxon>
        <taxon>Ascomycota</taxon>
        <taxon>Pezizomycotina</taxon>
        <taxon>Dothideomycetes</taxon>
        <taxon>Pleosporomycetidae</taxon>
        <taxon>Pleosporales</taxon>
        <taxon>Pleosporineae</taxon>
        <taxon>Didymellaceae</taxon>
        <taxon>Nothophoma</taxon>
    </lineage>
</organism>
<dbReference type="InterPro" id="IPR027424">
    <property type="entry name" value="Glucose_Oxidase_domain_2"/>
</dbReference>
<dbReference type="Gene3D" id="3.30.560.10">
    <property type="entry name" value="Glucose Oxidase, domain 3"/>
    <property type="match status" value="1"/>
</dbReference>
<comment type="cofactor">
    <cofactor evidence="1">
        <name>FAD</name>
        <dbReference type="ChEBI" id="CHEBI:57692"/>
    </cofactor>
</comment>
<keyword evidence="3" id="KW-0285">Flavoprotein</keyword>
<name>A0ABR3R4R2_9PLEO</name>
<evidence type="ECO:0000259" key="6">
    <source>
        <dbReference type="PROSITE" id="PS00624"/>
    </source>
</evidence>
<dbReference type="Proteomes" id="UP001521222">
    <property type="component" value="Unassembled WGS sequence"/>
</dbReference>
<dbReference type="EMBL" id="JAKIXB020000020">
    <property type="protein sequence ID" value="KAL1599357.1"/>
    <property type="molecule type" value="Genomic_DNA"/>
</dbReference>